<comment type="similarity">
    <text evidence="1">Belongs to the trichodiene synthase family.</text>
</comment>
<dbReference type="OrthoDB" id="2998174at2759"/>
<evidence type="ECO:0000256" key="2">
    <source>
        <dbReference type="ARBA" id="ARBA00023239"/>
    </source>
</evidence>
<dbReference type="HOGENOM" id="CLU_052212_0_1_1"/>
<dbReference type="Proteomes" id="UP000016930">
    <property type="component" value="Unassembled WGS sequence"/>
</dbReference>
<keyword evidence="2" id="KW-0456">Lyase</keyword>
<dbReference type="InterPro" id="IPR008949">
    <property type="entry name" value="Isoprenoid_synthase_dom_sf"/>
</dbReference>
<dbReference type="GO" id="GO:0016838">
    <property type="term" value="F:carbon-oxygen lyase activity, acting on phosphates"/>
    <property type="evidence" value="ECO:0007669"/>
    <property type="project" value="InterPro"/>
</dbReference>
<reference evidence="3 4" key="1">
    <citation type="journal article" date="2012" name="Proc. Natl. Acad. Sci. U.S.A.">
        <title>Comparative genomics of Ceriporiopsis subvermispora and Phanerochaete chrysosporium provide insight into selective ligninolysis.</title>
        <authorList>
            <person name="Fernandez-Fueyo E."/>
            <person name="Ruiz-Duenas F.J."/>
            <person name="Ferreira P."/>
            <person name="Floudas D."/>
            <person name="Hibbett D.S."/>
            <person name="Canessa P."/>
            <person name="Larrondo L.F."/>
            <person name="James T.Y."/>
            <person name="Seelenfreund D."/>
            <person name="Lobos S."/>
            <person name="Polanco R."/>
            <person name="Tello M."/>
            <person name="Honda Y."/>
            <person name="Watanabe T."/>
            <person name="Watanabe T."/>
            <person name="Ryu J.S."/>
            <person name="Kubicek C.P."/>
            <person name="Schmoll M."/>
            <person name="Gaskell J."/>
            <person name="Hammel K.E."/>
            <person name="St John F.J."/>
            <person name="Vanden Wymelenberg A."/>
            <person name="Sabat G."/>
            <person name="Splinter BonDurant S."/>
            <person name="Syed K."/>
            <person name="Yadav J.S."/>
            <person name="Doddapaneni H."/>
            <person name="Subramanian V."/>
            <person name="Lavin J.L."/>
            <person name="Oguiza J.A."/>
            <person name="Perez G."/>
            <person name="Pisabarro A.G."/>
            <person name="Ramirez L."/>
            <person name="Santoyo F."/>
            <person name="Master E."/>
            <person name="Coutinho P.M."/>
            <person name="Henrissat B."/>
            <person name="Lombard V."/>
            <person name="Magnuson J.K."/>
            <person name="Kuees U."/>
            <person name="Hori C."/>
            <person name="Igarashi K."/>
            <person name="Samejima M."/>
            <person name="Held B.W."/>
            <person name="Barry K.W."/>
            <person name="LaButti K.M."/>
            <person name="Lapidus A."/>
            <person name="Lindquist E.A."/>
            <person name="Lucas S.M."/>
            <person name="Riley R."/>
            <person name="Salamov A.A."/>
            <person name="Hoffmeister D."/>
            <person name="Schwenk D."/>
            <person name="Hadar Y."/>
            <person name="Yarden O."/>
            <person name="de Vries R.P."/>
            <person name="Wiebenga A."/>
            <person name="Stenlid J."/>
            <person name="Eastwood D."/>
            <person name="Grigoriev I.V."/>
            <person name="Berka R.M."/>
            <person name="Blanchette R.A."/>
            <person name="Kersten P."/>
            <person name="Martinez A.T."/>
            <person name="Vicuna R."/>
            <person name="Cullen D."/>
        </authorList>
    </citation>
    <scope>NUCLEOTIDE SEQUENCE [LARGE SCALE GENOMIC DNA]</scope>
    <source>
        <strain evidence="3 4">B</strain>
    </source>
</reference>
<dbReference type="Gene3D" id="1.10.600.10">
    <property type="entry name" value="Farnesyl Diphosphate Synthase"/>
    <property type="match status" value="1"/>
</dbReference>
<dbReference type="Pfam" id="PF06330">
    <property type="entry name" value="TRI5"/>
    <property type="match status" value="1"/>
</dbReference>
<name>M2Q3I6_CERS8</name>
<dbReference type="InterPro" id="IPR024652">
    <property type="entry name" value="Trichodiene_synth"/>
</dbReference>
<evidence type="ECO:0000313" key="4">
    <source>
        <dbReference type="Proteomes" id="UP000016930"/>
    </source>
</evidence>
<evidence type="ECO:0008006" key="5">
    <source>
        <dbReference type="Google" id="ProtNLM"/>
    </source>
</evidence>
<proteinExistence type="inferred from homology"/>
<keyword evidence="4" id="KW-1185">Reference proteome</keyword>
<sequence length="330" mass="37049">MVPQSAAAIASGFCPELHEAEGLSAATITRDAIGYLLKSFSIDKIPRFVRDTSLEDRLDEIIQSCSGVKPARLNMSTGAIMSVAGYNHIKSFETKVFIAAYTMFVSTLDRQDVFESLASHNFHGDLFIGSVQPRDDMLGQLAKLLSTAWDLFPRFSANAILTSTLDFINMCFVENTSHSSIVPASPDSLPFIEYRRIYGTGLGAAYAVFIWEKEQFPDEKIFLKAMPDIMAFVSYVNDIMSFYKEESVGEEGTYITDRARTSSKSHVETLHEVVNETVAAANRVRKLLDEGPARDVWDKFVRNFITFHASSPRYRLREIMDVHYILEDTA</sequence>
<organism evidence="3 4">
    <name type="scientific">Ceriporiopsis subvermispora (strain B)</name>
    <name type="common">White-rot fungus</name>
    <name type="synonym">Gelatoporia subvermispora</name>
    <dbReference type="NCBI Taxonomy" id="914234"/>
    <lineage>
        <taxon>Eukaryota</taxon>
        <taxon>Fungi</taxon>
        <taxon>Dikarya</taxon>
        <taxon>Basidiomycota</taxon>
        <taxon>Agaricomycotina</taxon>
        <taxon>Agaricomycetes</taxon>
        <taxon>Polyporales</taxon>
        <taxon>Gelatoporiaceae</taxon>
        <taxon>Gelatoporia</taxon>
    </lineage>
</organism>
<protein>
    <recommendedName>
        <fullName evidence="5">Terpene cyclase</fullName>
    </recommendedName>
</protein>
<dbReference type="EMBL" id="KB445820">
    <property type="protein sequence ID" value="EMD31358.1"/>
    <property type="molecule type" value="Genomic_DNA"/>
</dbReference>
<gene>
    <name evidence="3" type="ORF">CERSUDRAFT_78286</name>
</gene>
<evidence type="ECO:0000256" key="1">
    <source>
        <dbReference type="ARBA" id="ARBA00007946"/>
    </source>
</evidence>
<dbReference type="SUPFAM" id="SSF48576">
    <property type="entry name" value="Terpenoid synthases"/>
    <property type="match status" value="1"/>
</dbReference>
<evidence type="ECO:0000313" key="3">
    <source>
        <dbReference type="EMBL" id="EMD31358.1"/>
    </source>
</evidence>
<dbReference type="AlphaFoldDB" id="M2Q3I6"/>
<accession>M2Q3I6</accession>